<proteinExistence type="predicted"/>
<keyword evidence="7" id="KW-1185">Reference proteome</keyword>
<dbReference type="InterPro" id="IPR005471">
    <property type="entry name" value="Tscrpt_reg_IclR_N"/>
</dbReference>
<dbReference type="InterPro" id="IPR036388">
    <property type="entry name" value="WH-like_DNA-bd_sf"/>
</dbReference>
<dbReference type="PROSITE" id="PS51077">
    <property type="entry name" value="HTH_ICLR"/>
    <property type="match status" value="1"/>
</dbReference>
<comment type="caution">
    <text evidence="6">The sequence shown here is derived from an EMBL/GenBank/DDBJ whole genome shotgun (WGS) entry which is preliminary data.</text>
</comment>
<dbReference type="Pfam" id="PF01614">
    <property type="entry name" value="IclR_C"/>
    <property type="match status" value="1"/>
</dbReference>
<feature type="domain" description="IclR-ED" evidence="5">
    <location>
        <begin position="77"/>
        <end position="271"/>
    </location>
</feature>
<sequence>MAKAESLAAEKEIGGPRSLTRLLGLFDALARSPNGLTLADLNVLLETPKSSLLNLLRPLVSEGYLMHDGSRYRLGPAIFRLSASIVSVWNFSKVLQPYLGELSDRCHETVFLAMLDRDRRVLTVVSVIEGSKIVRFTVPPGATAPLYCTASGRVLLAHMDQEWQEAYLRETKLESLTPETITNKKALRAELKNVREQGYSISVGETMPESSGMAAPIFGPDGKVLAALSISAPTVRFEPDLPALREALLEVATRASGMSSPSASTTDATGR</sequence>
<protein>
    <submittedName>
        <fullName evidence="6">Helix-turn-helix domain-containing protein</fullName>
    </submittedName>
</protein>
<name>A0ABX1MPF0_9RHOO</name>
<dbReference type="Pfam" id="PF09339">
    <property type="entry name" value="HTH_IclR"/>
    <property type="match status" value="1"/>
</dbReference>
<dbReference type="SUPFAM" id="SSF46785">
    <property type="entry name" value="Winged helix' DNA-binding domain"/>
    <property type="match status" value="1"/>
</dbReference>
<evidence type="ECO:0000313" key="6">
    <source>
        <dbReference type="EMBL" id="NMF88576.1"/>
    </source>
</evidence>
<dbReference type="InterPro" id="IPR036390">
    <property type="entry name" value="WH_DNA-bd_sf"/>
</dbReference>
<reference evidence="6 7" key="1">
    <citation type="submission" date="2019-12" db="EMBL/GenBank/DDBJ databases">
        <title>Comparative genomics gives insights into the taxonomy of the Azoarcus-Aromatoleum group and reveals separate origins of nif in the plant-associated Azoarcus and non-plant-associated Aromatoleum sub-groups.</title>
        <authorList>
            <person name="Lafos M."/>
            <person name="Maluk M."/>
            <person name="Batista M."/>
            <person name="Junghare M."/>
            <person name="Carmona M."/>
            <person name="Faoro H."/>
            <person name="Cruz L.M."/>
            <person name="Battistoni F."/>
            <person name="De Souza E."/>
            <person name="Pedrosa F."/>
            <person name="Chen W.-M."/>
            <person name="Poole P.S."/>
            <person name="Dixon R.A."/>
            <person name="James E.K."/>
        </authorList>
    </citation>
    <scope>NUCLEOTIDE SEQUENCE [LARGE SCALE GENOMIC DNA]</scope>
    <source>
        <strain evidence="6 7">ToN1</strain>
    </source>
</reference>
<evidence type="ECO:0000256" key="3">
    <source>
        <dbReference type="ARBA" id="ARBA00023163"/>
    </source>
</evidence>
<dbReference type="Gene3D" id="1.10.10.10">
    <property type="entry name" value="Winged helix-like DNA-binding domain superfamily/Winged helix DNA-binding domain"/>
    <property type="match status" value="1"/>
</dbReference>
<dbReference type="Proteomes" id="UP000652074">
    <property type="component" value="Unassembled WGS sequence"/>
</dbReference>
<dbReference type="PROSITE" id="PS51078">
    <property type="entry name" value="ICLR_ED"/>
    <property type="match status" value="1"/>
</dbReference>
<feature type="domain" description="HTH iclR-type" evidence="4">
    <location>
        <begin position="16"/>
        <end position="76"/>
    </location>
</feature>
<dbReference type="Gene3D" id="3.30.450.40">
    <property type="match status" value="1"/>
</dbReference>
<dbReference type="SMART" id="SM00346">
    <property type="entry name" value="HTH_ICLR"/>
    <property type="match status" value="1"/>
</dbReference>
<dbReference type="InterPro" id="IPR050707">
    <property type="entry name" value="HTH_MetabolicPath_Reg"/>
</dbReference>
<evidence type="ECO:0000259" key="5">
    <source>
        <dbReference type="PROSITE" id="PS51078"/>
    </source>
</evidence>
<dbReference type="SUPFAM" id="SSF55781">
    <property type="entry name" value="GAF domain-like"/>
    <property type="match status" value="1"/>
</dbReference>
<dbReference type="InterPro" id="IPR029016">
    <property type="entry name" value="GAF-like_dom_sf"/>
</dbReference>
<evidence type="ECO:0000256" key="2">
    <source>
        <dbReference type="ARBA" id="ARBA00023125"/>
    </source>
</evidence>
<keyword evidence="1" id="KW-0805">Transcription regulation</keyword>
<keyword evidence="2" id="KW-0238">DNA-binding</keyword>
<accession>A0ABX1MPF0</accession>
<evidence type="ECO:0000256" key="1">
    <source>
        <dbReference type="ARBA" id="ARBA00023015"/>
    </source>
</evidence>
<dbReference type="EMBL" id="WTVR01000014">
    <property type="protein sequence ID" value="NMF88576.1"/>
    <property type="molecule type" value="Genomic_DNA"/>
</dbReference>
<organism evidence="6 7">
    <name type="scientific">Aromatoleum petrolei</name>
    <dbReference type="NCBI Taxonomy" id="76116"/>
    <lineage>
        <taxon>Bacteria</taxon>
        <taxon>Pseudomonadati</taxon>
        <taxon>Pseudomonadota</taxon>
        <taxon>Betaproteobacteria</taxon>
        <taxon>Rhodocyclales</taxon>
        <taxon>Rhodocyclaceae</taxon>
        <taxon>Aromatoleum</taxon>
    </lineage>
</organism>
<evidence type="ECO:0000259" key="4">
    <source>
        <dbReference type="PROSITE" id="PS51077"/>
    </source>
</evidence>
<dbReference type="PANTHER" id="PTHR30136">
    <property type="entry name" value="HELIX-TURN-HELIX TRANSCRIPTIONAL REGULATOR, ICLR FAMILY"/>
    <property type="match status" value="1"/>
</dbReference>
<keyword evidence="3" id="KW-0804">Transcription</keyword>
<dbReference type="RefSeq" id="WP_169205996.1">
    <property type="nucleotide sequence ID" value="NZ_CP059560.1"/>
</dbReference>
<dbReference type="PANTHER" id="PTHR30136:SF35">
    <property type="entry name" value="HTH-TYPE TRANSCRIPTIONAL REGULATOR RV1719"/>
    <property type="match status" value="1"/>
</dbReference>
<gene>
    <name evidence="6" type="ORF">GPA26_08755</name>
</gene>
<evidence type="ECO:0000313" key="7">
    <source>
        <dbReference type="Proteomes" id="UP000652074"/>
    </source>
</evidence>
<dbReference type="InterPro" id="IPR014757">
    <property type="entry name" value="Tscrpt_reg_IclR_C"/>
</dbReference>